<protein>
    <submittedName>
        <fullName evidence="1">Uncharacterized protein</fullName>
    </submittedName>
</protein>
<comment type="caution">
    <text evidence="1">The sequence shown here is derived from an EMBL/GenBank/DDBJ whole genome shotgun (WGS) entry which is preliminary data.</text>
</comment>
<dbReference type="Proteomes" id="UP001139347">
    <property type="component" value="Unassembled WGS sequence"/>
</dbReference>
<accession>A0A9X1WRQ9</accession>
<evidence type="ECO:0000313" key="2">
    <source>
        <dbReference type="Proteomes" id="UP001139347"/>
    </source>
</evidence>
<gene>
    <name evidence="1" type="ORF">MUG84_13415</name>
</gene>
<dbReference type="AlphaFoldDB" id="A0A9X1WRQ9"/>
<proteinExistence type="predicted"/>
<evidence type="ECO:0000313" key="1">
    <source>
        <dbReference type="EMBL" id="MCJ8012730.1"/>
    </source>
</evidence>
<reference evidence="1" key="1">
    <citation type="submission" date="2022-04" db="EMBL/GenBank/DDBJ databases">
        <title>Paenibacillus mangrovi sp. nov., a novel endophytic bacterium isolated from bark of Kandelia candel.</title>
        <authorList>
            <person name="Tuo L."/>
        </authorList>
    </citation>
    <scope>NUCLEOTIDE SEQUENCE</scope>
    <source>
        <strain evidence="1">KQZ6P-2</strain>
    </source>
</reference>
<sequence length="79" mass="9491">MEYTYQEFIEDLNMGHEIEFLLDCERYSISYNNNGWHLTKFGNEKYSTYGNVNDLLDNAKINNKSLLEIWNRIKIDSIF</sequence>
<organism evidence="1 2">
    <name type="scientific">Paenibacillus mangrovi</name>
    <dbReference type="NCBI Taxonomy" id="2931978"/>
    <lineage>
        <taxon>Bacteria</taxon>
        <taxon>Bacillati</taxon>
        <taxon>Bacillota</taxon>
        <taxon>Bacilli</taxon>
        <taxon>Bacillales</taxon>
        <taxon>Paenibacillaceae</taxon>
        <taxon>Paenibacillus</taxon>
    </lineage>
</organism>
<name>A0A9X1WRQ9_9BACL</name>
<dbReference type="RefSeq" id="WP_244725558.1">
    <property type="nucleotide sequence ID" value="NZ_JALIRP010000005.1"/>
</dbReference>
<keyword evidence="2" id="KW-1185">Reference proteome</keyword>
<dbReference type="EMBL" id="JALIRP010000005">
    <property type="protein sequence ID" value="MCJ8012730.1"/>
    <property type="molecule type" value="Genomic_DNA"/>
</dbReference>